<feature type="compositionally biased region" description="Basic and acidic residues" evidence="3">
    <location>
        <begin position="112"/>
        <end position="128"/>
    </location>
</feature>
<comment type="caution">
    <text evidence="6">The sequence shown here is derived from an EMBL/GenBank/DDBJ whole genome shotgun (WGS) entry which is preliminary data.</text>
</comment>
<dbReference type="GO" id="GO:0000724">
    <property type="term" value="P:double-strand break repair via homologous recombination"/>
    <property type="evidence" value="ECO:0007669"/>
    <property type="project" value="TreeGrafter"/>
</dbReference>
<sequence length="240" mass="25319">MDPTSHLRTEITSQNLPCPSAALLASLTSTRAPPPALLATAKTRLLACDLTTSHLVDPSRLASLPAETLGAPEASLPHDTCVQVLDIENLSLSRWDQIQELEAVERGETTRGRHVIRLTDDGQPDARGDASSSAPPSRLAAPDRNATHRLVVQDRSGQRVYAVELTRMPGLGVATTSIGCKMVLRAGSVVARGTVLLTPETCLVLGGKVEPWHDAWVASRMARLREAAGAGAGGASSTSR</sequence>
<dbReference type="Gene3D" id="2.40.50.770">
    <property type="entry name" value="RecQ-mediated genome instability protein Rmi1, C-terminal domain"/>
    <property type="match status" value="1"/>
</dbReference>
<protein>
    <recommendedName>
        <fullName evidence="2">RecQ-mediated genome instability protein 1</fullName>
    </recommendedName>
</protein>
<feature type="compositionally biased region" description="Low complexity" evidence="3">
    <location>
        <begin position="130"/>
        <end position="142"/>
    </location>
</feature>
<dbReference type="Pfam" id="PF08585">
    <property type="entry name" value="RMI1_N_C"/>
    <property type="match status" value="1"/>
</dbReference>
<evidence type="ECO:0000256" key="3">
    <source>
        <dbReference type="SAM" id="MobiDB-lite"/>
    </source>
</evidence>
<proteinExistence type="inferred from homology"/>
<evidence type="ECO:0000259" key="4">
    <source>
        <dbReference type="Pfam" id="PF08585"/>
    </source>
</evidence>
<comment type="similarity">
    <text evidence="1">Belongs to the RMI1 family.</text>
</comment>
<feature type="domain" description="RMI1 N-terminal" evidence="5">
    <location>
        <begin position="16"/>
        <end position="53"/>
    </location>
</feature>
<dbReference type="EMBL" id="SRPY01000595">
    <property type="protein sequence ID" value="KAG5920756.1"/>
    <property type="molecule type" value="Genomic_DNA"/>
</dbReference>
<dbReference type="GO" id="GO:0000712">
    <property type="term" value="P:resolution of meiotic recombination intermediates"/>
    <property type="evidence" value="ECO:0007669"/>
    <property type="project" value="TreeGrafter"/>
</dbReference>
<gene>
    <name evidence="6" type="ORF">E4U42_006078</name>
</gene>
<reference evidence="6" key="1">
    <citation type="journal article" date="2020" name="bioRxiv">
        <title>Whole genome comparisons of ergot fungi reveals the divergence and evolution of species within the genus Claviceps are the result of varying mechanisms driving genome evolution and host range expansion.</title>
        <authorList>
            <person name="Wyka S.A."/>
            <person name="Mondo S.J."/>
            <person name="Liu M."/>
            <person name="Dettman J."/>
            <person name="Nalam V."/>
            <person name="Broders K.D."/>
        </authorList>
    </citation>
    <scope>NUCLEOTIDE SEQUENCE</scope>
    <source>
        <strain evidence="6">CCC 489</strain>
    </source>
</reference>
<dbReference type="AlphaFoldDB" id="A0A8K0J4W5"/>
<feature type="region of interest" description="Disordered" evidence="3">
    <location>
        <begin position="112"/>
        <end position="145"/>
    </location>
</feature>
<dbReference type="InterPro" id="IPR013894">
    <property type="entry name" value="RMI1_OB"/>
</dbReference>
<dbReference type="GO" id="GO:0031422">
    <property type="term" value="C:RecQ family helicase-topoisomerase III complex"/>
    <property type="evidence" value="ECO:0007669"/>
    <property type="project" value="TreeGrafter"/>
</dbReference>
<dbReference type="Proteomes" id="UP000811619">
    <property type="component" value="Unassembled WGS sequence"/>
</dbReference>
<evidence type="ECO:0000259" key="5">
    <source>
        <dbReference type="Pfam" id="PF21000"/>
    </source>
</evidence>
<evidence type="ECO:0000256" key="2">
    <source>
        <dbReference type="ARBA" id="ARBA00018987"/>
    </source>
</evidence>
<name>A0A8K0J4W5_9HYPO</name>
<dbReference type="PANTHER" id="PTHR14790">
    <property type="entry name" value="RECQ-MEDIATED GENOME INSTABILITY PROTEIN 1 RMI1"/>
    <property type="match status" value="1"/>
</dbReference>
<dbReference type="OrthoDB" id="341511at2759"/>
<dbReference type="PANTHER" id="PTHR14790:SF15">
    <property type="entry name" value="RECQ-MEDIATED GENOME INSTABILITY PROTEIN 1"/>
    <property type="match status" value="1"/>
</dbReference>
<dbReference type="GO" id="GO:0016604">
    <property type="term" value="C:nuclear body"/>
    <property type="evidence" value="ECO:0007669"/>
    <property type="project" value="TreeGrafter"/>
</dbReference>
<evidence type="ECO:0000256" key="1">
    <source>
        <dbReference type="ARBA" id="ARBA00006395"/>
    </source>
</evidence>
<dbReference type="InterPro" id="IPR042470">
    <property type="entry name" value="RMI1_N_C_sf"/>
</dbReference>
<dbReference type="InterPro" id="IPR049363">
    <property type="entry name" value="RMI1_N"/>
</dbReference>
<accession>A0A8K0J4W5</accession>
<dbReference type="Pfam" id="PF21000">
    <property type="entry name" value="RMI1_N_N"/>
    <property type="match status" value="1"/>
</dbReference>
<organism evidence="6 7">
    <name type="scientific">Claviceps africana</name>
    <dbReference type="NCBI Taxonomy" id="83212"/>
    <lineage>
        <taxon>Eukaryota</taxon>
        <taxon>Fungi</taxon>
        <taxon>Dikarya</taxon>
        <taxon>Ascomycota</taxon>
        <taxon>Pezizomycotina</taxon>
        <taxon>Sordariomycetes</taxon>
        <taxon>Hypocreomycetidae</taxon>
        <taxon>Hypocreales</taxon>
        <taxon>Clavicipitaceae</taxon>
        <taxon>Claviceps</taxon>
    </lineage>
</organism>
<feature type="domain" description="RecQ mediated genome instability protein 1 OB-fold" evidence="4">
    <location>
        <begin position="67"/>
        <end position="219"/>
    </location>
</feature>
<keyword evidence="7" id="KW-1185">Reference proteome</keyword>
<evidence type="ECO:0000313" key="7">
    <source>
        <dbReference type="Proteomes" id="UP000811619"/>
    </source>
</evidence>
<evidence type="ECO:0000313" key="6">
    <source>
        <dbReference type="EMBL" id="KAG5920756.1"/>
    </source>
</evidence>